<dbReference type="AlphaFoldDB" id="A0A9W8LZI3"/>
<protein>
    <submittedName>
        <fullName evidence="1">Uncharacterized protein</fullName>
    </submittedName>
</protein>
<reference evidence="1" key="1">
    <citation type="submission" date="2022-07" db="EMBL/GenBank/DDBJ databases">
        <title>Phylogenomic reconstructions and comparative analyses of Kickxellomycotina fungi.</title>
        <authorList>
            <person name="Reynolds N.K."/>
            <person name="Stajich J.E."/>
            <person name="Barry K."/>
            <person name="Grigoriev I.V."/>
            <person name="Crous P."/>
            <person name="Smith M.E."/>
        </authorList>
    </citation>
    <scope>NUCLEOTIDE SEQUENCE</scope>
    <source>
        <strain evidence="1">NRRL 1566</strain>
    </source>
</reference>
<accession>A0A9W8LZI3</accession>
<organism evidence="1 2">
    <name type="scientific">Coemansia brasiliensis</name>
    <dbReference type="NCBI Taxonomy" id="2650707"/>
    <lineage>
        <taxon>Eukaryota</taxon>
        <taxon>Fungi</taxon>
        <taxon>Fungi incertae sedis</taxon>
        <taxon>Zoopagomycota</taxon>
        <taxon>Kickxellomycotina</taxon>
        <taxon>Kickxellomycetes</taxon>
        <taxon>Kickxellales</taxon>
        <taxon>Kickxellaceae</taxon>
        <taxon>Coemansia</taxon>
    </lineage>
</organism>
<gene>
    <name evidence="1" type="ORF">IWW36_002383</name>
</gene>
<evidence type="ECO:0000313" key="2">
    <source>
        <dbReference type="Proteomes" id="UP001139887"/>
    </source>
</evidence>
<keyword evidence="2" id="KW-1185">Reference proteome</keyword>
<dbReference type="EMBL" id="JANBUW010000058">
    <property type="protein sequence ID" value="KAJ2849798.1"/>
    <property type="molecule type" value="Genomic_DNA"/>
</dbReference>
<evidence type="ECO:0000313" key="1">
    <source>
        <dbReference type="EMBL" id="KAJ2849798.1"/>
    </source>
</evidence>
<dbReference type="Proteomes" id="UP001139887">
    <property type="component" value="Unassembled WGS sequence"/>
</dbReference>
<proteinExistence type="predicted"/>
<sequence>MGLQYKSTNVEKADIFVFNSSEKKQATYEYNSEEITPENLWNTIKENDIVQDLNMEEYDVYFRPDDNSIHVVGKGLDYNVFLTINRGTGTKIDNFTWYEHVHMPEYEFDEIELTEAEFY</sequence>
<name>A0A9W8LZI3_9FUNG</name>
<comment type="caution">
    <text evidence="1">The sequence shown here is derived from an EMBL/GenBank/DDBJ whole genome shotgun (WGS) entry which is preliminary data.</text>
</comment>